<keyword evidence="3" id="KW-1185">Reference proteome</keyword>
<dbReference type="OrthoDB" id="291940at2"/>
<gene>
    <name evidence="2" type="ORF">BTO28_08755</name>
</gene>
<proteinExistence type="predicted"/>
<dbReference type="InterPro" id="IPR041519">
    <property type="entry name" value="HEPN_RiboL-PSP"/>
</dbReference>
<organism evidence="2 3">
    <name type="scientific">Domibacillus epiphyticus</name>
    <dbReference type="NCBI Taxonomy" id="1714355"/>
    <lineage>
        <taxon>Bacteria</taxon>
        <taxon>Bacillati</taxon>
        <taxon>Bacillota</taxon>
        <taxon>Bacilli</taxon>
        <taxon>Bacillales</taxon>
        <taxon>Bacillaceae</taxon>
        <taxon>Domibacillus</taxon>
    </lineage>
</organism>
<evidence type="ECO:0000313" key="2">
    <source>
        <dbReference type="EMBL" id="OMP67062.1"/>
    </source>
</evidence>
<dbReference type="Proteomes" id="UP000188613">
    <property type="component" value="Unassembled WGS sequence"/>
</dbReference>
<protein>
    <recommendedName>
        <fullName evidence="1">RiboL-PSP-HEPN domain-containing protein</fullName>
    </recommendedName>
</protein>
<dbReference type="AlphaFoldDB" id="A0A1V2A872"/>
<sequence>MKDPIEQFDLIITDTRHISSVYDHFNIPEALDDLLRWQWIQAVSALDKYIHDIVKKGLIHTFNKELPPTKSYSNFLIPIAVIQESSDPLSSFEQFVIKKLAFQSYQTPDKITEALSLIWPEEHKWQKIADALNDDQKVIKNTLNLIAQRRNQIVHQGDYPSDKLEKEKIALNESEWVIDFIENLVHAIHDELESCLHT</sequence>
<name>A0A1V2A872_9BACI</name>
<dbReference type="Pfam" id="PF18735">
    <property type="entry name" value="HEPN_RiboL-PSP"/>
    <property type="match status" value="1"/>
</dbReference>
<evidence type="ECO:0000259" key="1">
    <source>
        <dbReference type="Pfam" id="PF18735"/>
    </source>
</evidence>
<comment type="caution">
    <text evidence="2">The sequence shown here is derived from an EMBL/GenBank/DDBJ whole genome shotgun (WGS) entry which is preliminary data.</text>
</comment>
<dbReference type="STRING" id="1714355.BTO28_08755"/>
<reference evidence="2 3" key="1">
    <citation type="submission" date="2016-12" db="EMBL/GenBank/DDBJ databases">
        <title>Domibacillus sp. SAB 38T whole genome sequencing.</title>
        <authorList>
            <person name="Verma A."/>
            <person name="Ojha A.K."/>
            <person name="Krishnamurthi S."/>
        </authorList>
    </citation>
    <scope>NUCLEOTIDE SEQUENCE [LARGE SCALE GENOMIC DNA]</scope>
    <source>
        <strain evidence="2 3">SAB 38</strain>
    </source>
</reference>
<dbReference type="RefSeq" id="WP_076765339.1">
    <property type="nucleotide sequence ID" value="NZ_MSFI01000012.1"/>
</dbReference>
<evidence type="ECO:0000313" key="3">
    <source>
        <dbReference type="Proteomes" id="UP000188613"/>
    </source>
</evidence>
<accession>A0A1V2A872</accession>
<feature type="domain" description="RiboL-PSP-HEPN" evidence="1">
    <location>
        <begin position="14"/>
        <end position="193"/>
    </location>
</feature>
<dbReference type="EMBL" id="MSFI01000012">
    <property type="protein sequence ID" value="OMP67062.1"/>
    <property type="molecule type" value="Genomic_DNA"/>
</dbReference>